<dbReference type="KEGG" id="chig:CH63R_11248"/>
<proteinExistence type="predicted"/>
<evidence type="ECO:0000313" key="3">
    <source>
        <dbReference type="Proteomes" id="UP000092177"/>
    </source>
</evidence>
<keyword evidence="3" id="KW-1185">Reference proteome</keyword>
<dbReference type="EMBL" id="LTAN01000008">
    <property type="protein sequence ID" value="OBR04545.1"/>
    <property type="molecule type" value="Genomic_DNA"/>
</dbReference>
<dbReference type="VEuPathDB" id="FungiDB:CH63R_11248"/>
<dbReference type="AlphaFoldDB" id="A0A1B7XXR8"/>
<organism evidence="2 3">
    <name type="scientific">Colletotrichum higginsianum (strain IMI 349063)</name>
    <name type="common">Crucifer anthracnose fungus</name>
    <dbReference type="NCBI Taxonomy" id="759273"/>
    <lineage>
        <taxon>Eukaryota</taxon>
        <taxon>Fungi</taxon>
        <taxon>Dikarya</taxon>
        <taxon>Ascomycota</taxon>
        <taxon>Pezizomycotina</taxon>
        <taxon>Sordariomycetes</taxon>
        <taxon>Hypocreomycetidae</taxon>
        <taxon>Glomerellales</taxon>
        <taxon>Glomerellaceae</taxon>
        <taxon>Colletotrichum</taxon>
        <taxon>Colletotrichum destructivum species complex</taxon>
    </lineage>
</organism>
<evidence type="ECO:0000313" key="2">
    <source>
        <dbReference type="EMBL" id="OBR04545.1"/>
    </source>
</evidence>
<evidence type="ECO:0000256" key="1">
    <source>
        <dbReference type="SAM" id="MobiDB-lite"/>
    </source>
</evidence>
<dbReference type="Proteomes" id="UP000092177">
    <property type="component" value="Chromosome 8"/>
</dbReference>
<protein>
    <submittedName>
        <fullName evidence="2">Uncharacterized protein</fullName>
    </submittedName>
</protein>
<reference evidence="3" key="1">
    <citation type="journal article" date="2017" name="BMC Genomics">
        <title>Gapless genome assembly of Colletotrichum higginsianum reveals chromosome structure and association of transposable elements with secondary metabolite gene clusters.</title>
        <authorList>
            <person name="Dallery J.-F."/>
            <person name="Lapalu N."/>
            <person name="Zampounis A."/>
            <person name="Pigne S."/>
            <person name="Luyten I."/>
            <person name="Amselem J."/>
            <person name="Wittenberg A.H.J."/>
            <person name="Zhou S."/>
            <person name="de Queiroz M.V."/>
            <person name="Robin G.P."/>
            <person name="Auger A."/>
            <person name="Hainaut M."/>
            <person name="Henrissat B."/>
            <person name="Kim K.-T."/>
            <person name="Lee Y.-H."/>
            <person name="Lespinet O."/>
            <person name="Schwartz D.C."/>
            <person name="Thon M.R."/>
            <person name="O'Connell R.J."/>
        </authorList>
    </citation>
    <scope>NUCLEOTIDE SEQUENCE [LARGE SCALE GENOMIC DNA]</scope>
    <source>
        <strain evidence="3">IMI 349063</strain>
    </source>
</reference>
<feature type="compositionally biased region" description="Basic and acidic residues" evidence="1">
    <location>
        <begin position="7"/>
        <end position="20"/>
    </location>
</feature>
<comment type="caution">
    <text evidence="2">The sequence shown here is derived from an EMBL/GenBank/DDBJ whole genome shotgun (WGS) entry which is preliminary data.</text>
</comment>
<feature type="region of interest" description="Disordered" evidence="1">
    <location>
        <begin position="1"/>
        <end position="52"/>
    </location>
</feature>
<sequence length="124" mass="13548">MQYGLGKGERLTRQSSKTDETGSMWLDVRPPVVRREKKKREGERDIDGPLSLSLRCERQEQSGGRDSDQWPDLAVLVLGGEDEGEGSWVAAVAVGDDVGADATEEMEELVEVELGDPGSRGGCW</sequence>
<dbReference type="GeneID" id="28870329"/>
<name>A0A1B7XXR8_COLHI</name>
<dbReference type="RefSeq" id="XP_018153063.1">
    <property type="nucleotide sequence ID" value="XM_018306222.1"/>
</dbReference>
<gene>
    <name evidence="2" type="ORF">CH63R_11248</name>
</gene>
<accession>A0A1B7XXR8</accession>